<dbReference type="AlphaFoldDB" id="A0A165SAW6"/>
<dbReference type="RefSeq" id="WP_003645469.1">
    <property type="nucleotide sequence ID" value="NZ_AP018405.1"/>
</dbReference>
<keyword evidence="1" id="KW-0472">Membrane</keyword>
<evidence type="ECO:0000313" key="3">
    <source>
        <dbReference type="EMBL" id="ODO62951.1"/>
    </source>
</evidence>
<feature type="transmembrane region" description="Helical" evidence="1">
    <location>
        <begin position="7"/>
        <end position="22"/>
    </location>
</feature>
<accession>A0A165SAW6</accession>
<reference evidence="3 5" key="2">
    <citation type="submission" date="2016-08" db="EMBL/GenBank/DDBJ databases">
        <title>Genome sequencing of Lactobacillus plantarum JSA22, isolated from fermented soybean paste.</title>
        <authorList>
            <person name="Choi H.S."/>
        </authorList>
    </citation>
    <scope>NUCLEOTIDE SEQUENCE [LARGE SCALE GENOMIC DNA]</scope>
    <source>
        <strain evidence="3 5">JSA22</strain>
    </source>
</reference>
<feature type="transmembrane region" description="Helical" evidence="1">
    <location>
        <begin position="28"/>
        <end position="47"/>
    </location>
</feature>
<keyword evidence="1" id="KW-1133">Transmembrane helix</keyword>
<protein>
    <submittedName>
        <fullName evidence="2">Uncharacterized protein</fullName>
    </submittedName>
</protein>
<reference evidence="2 4" key="1">
    <citation type="submission" date="2016-03" db="EMBL/GenBank/DDBJ databases">
        <title>Comparative genomics of 54 Lactobacillus plantarum strains reveals genomic uncoupling from niche constraints.</title>
        <authorList>
            <person name="Martino M.E."/>
        </authorList>
    </citation>
    <scope>NUCLEOTIDE SEQUENCE [LARGE SCALE GENOMIC DNA]</scope>
    <source>
        <strain evidence="2 4">19.1</strain>
    </source>
</reference>
<comment type="caution">
    <text evidence="2">The sequence shown here is derived from an EMBL/GenBank/DDBJ whole genome shotgun (WGS) entry which is preliminary data.</text>
</comment>
<dbReference type="Proteomes" id="UP000076882">
    <property type="component" value="Unassembled WGS sequence"/>
</dbReference>
<name>A0A165SAW6_LACPN</name>
<keyword evidence="1" id="KW-0812">Transmembrane</keyword>
<dbReference type="PATRIC" id="fig|1590.142.peg.2945"/>
<evidence type="ECO:0000256" key="1">
    <source>
        <dbReference type="SAM" id="Phobius"/>
    </source>
</evidence>
<sequence>MSIINRVIGIIITLILLCQWLLGYQLPAAMAFFLVAWLIGLVTMWLLPDTTTTANR</sequence>
<organism evidence="2 4">
    <name type="scientific">Lactiplantibacillus plantarum</name>
    <name type="common">Lactobacillus plantarum</name>
    <dbReference type="NCBI Taxonomy" id="1590"/>
    <lineage>
        <taxon>Bacteria</taxon>
        <taxon>Bacillati</taxon>
        <taxon>Bacillota</taxon>
        <taxon>Bacilli</taxon>
        <taxon>Lactobacillales</taxon>
        <taxon>Lactobacillaceae</taxon>
        <taxon>Lactiplantibacillus</taxon>
    </lineage>
</organism>
<dbReference type="EMBL" id="MCOL01000001">
    <property type="protein sequence ID" value="ODO62951.1"/>
    <property type="molecule type" value="Genomic_DNA"/>
</dbReference>
<evidence type="ECO:0000313" key="2">
    <source>
        <dbReference type="EMBL" id="KZU98411.1"/>
    </source>
</evidence>
<dbReference type="EMBL" id="LUXM01000005">
    <property type="protein sequence ID" value="KZU98411.1"/>
    <property type="molecule type" value="Genomic_DNA"/>
</dbReference>
<evidence type="ECO:0000313" key="4">
    <source>
        <dbReference type="Proteomes" id="UP000076882"/>
    </source>
</evidence>
<dbReference type="Proteomes" id="UP000094892">
    <property type="component" value="Unassembled WGS sequence"/>
</dbReference>
<evidence type="ECO:0000313" key="5">
    <source>
        <dbReference type="Proteomes" id="UP000094892"/>
    </source>
</evidence>
<proteinExistence type="predicted"/>
<gene>
    <name evidence="2" type="ORF">Lp19_0295</name>
    <name evidence="3" type="ORF">LPJSA22_02969</name>
</gene>